<gene>
    <name evidence="1" type="ORF">DCAF_LOCUS25808</name>
</gene>
<keyword evidence="2" id="KW-1185">Reference proteome</keyword>
<dbReference type="Proteomes" id="UP001314170">
    <property type="component" value="Unassembled WGS sequence"/>
</dbReference>
<sequence length="59" mass="6750">MAAYSRGYLSPTLSIENIFITNLCGKVFPFDKYFRTLLAYSLSKPTRALHELLAFDRST</sequence>
<name>A0AAV1SRS9_9ROSI</name>
<protein>
    <submittedName>
        <fullName evidence="1">Uncharacterized protein</fullName>
    </submittedName>
</protein>
<organism evidence="1 2">
    <name type="scientific">Dovyalis caffra</name>
    <dbReference type="NCBI Taxonomy" id="77055"/>
    <lineage>
        <taxon>Eukaryota</taxon>
        <taxon>Viridiplantae</taxon>
        <taxon>Streptophyta</taxon>
        <taxon>Embryophyta</taxon>
        <taxon>Tracheophyta</taxon>
        <taxon>Spermatophyta</taxon>
        <taxon>Magnoliopsida</taxon>
        <taxon>eudicotyledons</taxon>
        <taxon>Gunneridae</taxon>
        <taxon>Pentapetalae</taxon>
        <taxon>rosids</taxon>
        <taxon>fabids</taxon>
        <taxon>Malpighiales</taxon>
        <taxon>Salicaceae</taxon>
        <taxon>Flacourtieae</taxon>
        <taxon>Dovyalis</taxon>
    </lineage>
</organism>
<dbReference type="EMBL" id="CAWUPB010001195">
    <property type="protein sequence ID" value="CAK7355548.1"/>
    <property type="molecule type" value="Genomic_DNA"/>
</dbReference>
<dbReference type="AlphaFoldDB" id="A0AAV1SRS9"/>
<comment type="caution">
    <text evidence="1">The sequence shown here is derived from an EMBL/GenBank/DDBJ whole genome shotgun (WGS) entry which is preliminary data.</text>
</comment>
<evidence type="ECO:0000313" key="2">
    <source>
        <dbReference type="Proteomes" id="UP001314170"/>
    </source>
</evidence>
<evidence type="ECO:0000313" key="1">
    <source>
        <dbReference type="EMBL" id="CAK7355548.1"/>
    </source>
</evidence>
<reference evidence="1 2" key="1">
    <citation type="submission" date="2024-01" db="EMBL/GenBank/DDBJ databases">
        <authorList>
            <person name="Waweru B."/>
        </authorList>
    </citation>
    <scope>NUCLEOTIDE SEQUENCE [LARGE SCALE GENOMIC DNA]</scope>
</reference>
<accession>A0AAV1SRS9</accession>
<proteinExistence type="predicted"/>